<dbReference type="InterPro" id="IPR001431">
    <property type="entry name" value="Pept_M16_Zn_BS"/>
</dbReference>
<dbReference type="EMBL" id="AGEL01000006">
    <property type="protein sequence ID" value="EHO17116.1"/>
    <property type="molecule type" value="Genomic_DNA"/>
</dbReference>
<dbReference type="PANTHER" id="PTHR43016:SF13">
    <property type="entry name" value="PRESEQUENCE PROTEASE, MITOCHONDRIAL"/>
    <property type="match status" value="1"/>
</dbReference>
<dbReference type="GO" id="GO:0004222">
    <property type="term" value="F:metalloendopeptidase activity"/>
    <property type="evidence" value="ECO:0007669"/>
    <property type="project" value="InterPro"/>
</dbReference>
<accession>A0AA36Y571</accession>
<dbReference type="FunFam" id="3.30.830.10:FF:000034">
    <property type="entry name" value="presequence protease 1, chloroplastic/mitochondrial"/>
    <property type="match status" value="1"/>
</dbReference>
<comment type="similarity">
    <text evidence="1 2">Belongs to the peptidase M16 family.</text>
</comment>
<dbReference type="PANTHER" id="PTHR43016">
    <property type="entry name" value="PRESEQUENCE PROTEASE"/>
    <property type="match status" value="1"/>
</dbReference>
<evidence type="ECO:0000259" key="3">
    <source>
        <dbReference type="SMART" id="SM01264"/>
    </source>
</evidence>
<evidence type="ECO:0000256" key="2">
    <source>
        <dbReference type="RuleBase" id="RU004447"/>
    </source>
</evidence>
<dbReference type="InterPro" id="IPR007863">
    <property type="entry name" value="Peptidase_M16_C"/>
</dbReference>
<dbReference type="Pfam" id="PF08367">
    <property type="entry name" value="M16C_assoc"/>
    <property type="match status" value="1"/>
</dbReference>
<dbReference type="Gene3D" id="3.30.830.10">
    <property type="entry name" value="Metalloenzyme, LuxS/M16 peptidase-like"/>
    <property type="match status" value="4"/>
</dbReference>
<dbReference type="InterPro" id="IPR013578">
    <property type="entry name" value="Peptidase_M16C_assoc"/>
</dbReference>
<evidence type="ECO:0000313" key="5">
    <source>
        <dbReference type="Proteomes" id="UP000018466"/>
    </source>
</evidence>
<dbReference type="GeneID" id="86940492"/>
<evidence type="ECO:0000256" key="1">
    <source>
        <dbReference type="ARBA" id="ARBA00007261"/>
    </source>
</evidence>
<organism evidence="4 5">
    <name type="scientific">Stomatobaculum longum</name>
    <dbReference type="NCBI Taxonomy" id="796942"/>
    <lineage>
        <taxon>Bacteria</taxon>
        <taxon>Bacillati</taxon>
        <taxon>Bacillota</taxon>
        <taxon>Clostridia</taxon>
        <taxon>Lachnospirales</taxon>
        <taxon>Lachnospiraceae</taxon>
        <taxon>Stomatobaculum</taxon>
    </lineage>
</organism>
<dbReference type="SUPFAM" id="SSF63411">
    <property type="entry name" value="LuxS/MPP-like metallohydrolase"/>
    <property type="match status" value="4"/>
</dbReference>
<dbReference type="AlphaFoldDB" id="A0AA36Y571"/>
<dbReference type="InterPro" id="IPR011765">
    <property type="entry name" value="Pept_M16_N"/>
</dbReference>
<reference evidence="4 5" key="1">
    <citation type="submission" date="2011-10" db="EMBL/GenBank/DDBJ databases">
        <title>The Genome Sequence of Lachnospiraceae bacterium ACC2.</title>
        <authorList>
            <consortium name="The Broad Institute Genome Sequencing Platform"/>
            <person name="Earl A."/>
            <person name="Ward D."/>
            <person name="Feldgarden M."/>
            <person name="Gevers D."/>
            <person name="Sizova M."/>
            <person name="Hazen A."/>
            <person name="Epstein S."/>
            <person name="Young S.K."/>
            <person name="Zeng Q."/>
            <person name="Gargeya S."/>
            <person name="Fitzgerald M."/>
            <person name="Haas B."/>
            <person name="Abouelleil A."/>
            <person name="Alvarado L."/>
            <person name="Arachchi H.M."/>
            <person name="Berlin A."/>
            <person name="Brown A."/>
            <person name="Chapman S.B."/>
            <person name="Chen Z."/>
            <person name="Dunbar C."/>
            <person name="Freedman E."/>
            <person name="Gearin G."/>
            <person name="Goldberg J."/>
            <person name="Griggs A."/>
            <person name="Gujja S."/>
            <person name="Heiman D."/>
            <person name="Howarth C."/>
            <person name="Larson L."/>
            <person name="Lui A."/>
            <person name="MacDonald P.J.P."/>
            <person name="Montmayeur A."/>
            <person name="Murphy C."/>
            <person name="Neiman D."/>
            <person name="Pearson M."/>
            <person name="Priest M."/>
            <person name="Roberts A."/>
            <person name="Saif S."/>
            <person name="Shea T."/>
            <person name="Shenoy N."/>
            <person name="Sisk P."/>
            <person name="Stolte C."/>
            <person name="Sykes S."/>
            <person name="Wortman J."/>
            <person name="Nusbaum C."/>
            <person name="Birren B."/>
        </authorList>
    </citation>
    <scope>NUCLEOTIDE SEQUENCE [LARGE SCALE GENOMIC DNA]</scope>
    <source>
        <strain evidence="4 5">ACC2</strain>
    </source>
</reference>
<name>A0AA36Y571_9FIRM</name>
<dbReference type="Pfam" id="PF00675">
    <property type="entry name" value="Peptidase_M16"/>
    <property type="match status" value="1"/>
</dbReference>
<dbReference type="Proteomes" id="UP000018466">
    <property type="component" value="Unassembled WGS sequence"/>
</dbReference>
<dbReference type="GO" id="GO:0046872">
    <property type="term" value="F:metal ion binding"/>
    <property type="evidence" value="ECO:0007669"/>
    <property type="project" value="InterPro"/>
</dbReference>
<dbReference type="InterPro" id="IPR055130">
    <property type="entry name" value="PreP_C"/>
</dbReference>
<keyword evidence="5" id="KW-1185">Reference proteome</keyword>
<protein>
    <recommendedName>
        <fullName evidence="3">Peptidase M16C associated domain-containing protein</fullName>
    </recommendedName>
</protein>
<dbReference type="InterPro" id="IPR011249">
    <property type="entry name" value="Metalloenz_LuxS/M16"/>
</dbReference>
<feature type="domain" description="Peptidase M16C associated" evidence="3">
    <location>
        <begin position="472"/>
        <end position="722"/>
    </location>
</feature>
<dbReference type="Pfam" id="PF22516">
    <property type="entry name" value="PreP_C"/>
    <property type="match status" value="1"/>
</dbReference>
<gene>
    <name evidence="4" type="ORF">HMPREF9623_00715</name>
</gene>
<dbReference type="PROSITE" id="PS00143">
    <property type="entry name" value="INSULINASE"/>
    <property type="match status" value="1"/>
</dbReference>
<dbReference type="SMART" id="SM01264">
    <property type="entry name" value="M16C_associated"/>
    <property type="match status" value="1"/>
</dbReference>
<dbReference type="RefSeq" id="WP_009532548.1">
    <property type="nucleotide sequence ID" value="NZ_JH590862.1"/>
</dbReference>
<proteinExistence type="inferred from homology"/>
<comment type="caution">
    <text evidence="4">The sequence shown here is derived from an EMBL/GenBank/DDBJ whole genome shotgun (WGS) entry which is preliminary data.</text>
</comment>
<evidence type="ECO:0000313" key="4">
    <source>
        <dbReference type="EMBL" id="EHO17116.1"/>
    </source>
</evidence>
<dbReference type="Pfam" id="PF05193">
    <property type="entry name" value="Peptidase_M16_C"/>
    <property type="match status" value="1"/>
</dbReference>
<sequence length="989" mass="111534">MTAKRNREEQLEALKRLDAYEIRQITDMKELHADGVVLSHKKTGARVFLLLADDPNKVFTIGFRTPPQDSTGVAHIIEHTVLCGSEKYWAKDPFMELVKGSLNTFLNAMTYPDRTLYPVASCNPKDFENLMDVYLDAVFHPLFYKEEKIFRQEGWRYELESEDGKLSRNGVVYNEMKGVYSDPDEVMARAVDEALFPGHPYAEESGGDPDFIPDLTYEAYLDFHRRYYHPSNAFIYLYGDLDMAERLCYLDENYLSKYERLAIDSAIPAPKPLAAPVSVSRPYSIGDAESEENAAYVSLNIRVGGQLEPVPYNAFQALDYVLLKAPGAILHDRLIEEGFGDDVYGGYANGIREPYFRITAKHLRREQKDAFVRRVRELLTELAEDGLDHEMLLAAINMAEFRAREANFGSYPKGLIYGLQSFESWIYDGDPCLHLKFAGLFDALRSKVGDNYFEELIREKLLDNEEYAVAELYPVRGLTAKHEAEDAEKLSAVKAAMTAEEREALIHFGKEMKAYQDAPDSEAALRTIPMLSREDLAAENTPLCYETGTLGETPFHYAARNTTGIDYLRLDFDVSDLPVEDLSALALIKDLLGYLSTEAHSYTELSTLVNLHTGGIQFGIDNYPDLADFRGDRRIFSASVKFLTEKVEQALNLVNEQLLQTLFTDEARIRNLIGEIRAGLKDTLLSAGDIAAANRAASYFNENGLFRDVTRGIAYYRFLESLSAESARRAFCERAPKLLRETVVRGRLLVHLTAEEADKEALLPLLRTLGERYPAGGKGEVRFRLVEDIRREGFRSASRVNYVARVGNFRTGGFRYTGALRIAQTMLSYGYLWNEIRSKGGAYGCSVRFGRGGNVVFSSYRDPKLEATDKVYEGTPAYLEHYEADEREMTKAIIGAIGEMDTPRSAQMSGQLALAAYYSKVTDEMLSAERREVLTATPADIRALAPLVREALRYEAKCVIGNESAIERAEDFFTEIPQLFAKESEETEA</sequence>
<dbReference type="GO" id="GO:0016485">
    <property type="term" value="P:protein processing"/>
    <property type="evidence" value="ECO:0007669"/>
    <property type="project" value="TreeGrafter"/>
</dbReference>